<evidence type="ECO:0000313" key="6">
    <source>
        <dbReference type="EMBL" id="MFF3667924.1"/>
    </source>
</evidence>
<keyword evidence="1" id="KW-0813">Transport</keyword>
<feature type="domain" description="ABC transporter" evidence="5">
    <location>
        <begin position="7"/>
        <end position="249"/>
    </location>
</feature>
<dbReference type="Gene3D" id="3.40.50.300">
    <property type="entry name" value="P-loop containing nucleotide triphosphate hydrolases"/>
    <property type="match status" value="1"/>
</dbReference>
<dbReference type="InterPro" id="IPR003593">
    <property type="entry name" value="AAA+_ATPase"/>
</dbReference>
<dbReference type="SMART" id="SM00382">
    <property type="entry name" value="AAA"/>
    <property type="match status" value="1"/>
</dbReference>
<evidence type="ECO:0000259" key="5">
    <source>
        <dbReference type="PROSITE" id="PS50893"/>
    </source>
</evidence>
<evidence type="ECO:0000256" key="3">
    <source>
        <dbReference type="ARBA" id="ARBA00022840"/>
    </source>
</evidence>
<dbReference type="Proteomes" id="UP001602013">
    <property type="component" value="Unassembled WGS sequence"/>
</dbReference>
<dbReference type="InterPro" id="IPR017871">
    <property type="entry name" value="ABC_transporter-like_CS"/>
</dbReference>
<dbReference type="RefSeq" id="WP_387413199.1">
    <property type="nucleotide sequence ID" value="NZ_JBIASD010000012.1"/>
</dbReference>
<gene>
    <name evidence="6" type="ORF">ACFYXI_20235</name>
</gene>
<evidence type="ECO:0000256" key="4">
    <source>
        <dbReference type="SAM" id="MobiDB-lite"/>
    </source>
</evidence>
<sequence length="268" mass="28348">MTLPMPLRLDDVVLTYPDGDRTLTALDHVDLDVARGEFAAVVGPSGSGKSSLLAVAAMLLTPDSGRVTVAGHDVSDAPEAVRTRIRRDHIGVVFQQSNLLASLTALEQLLVMAHISGTSLRAAAVRARELLIAVDMADKEHKRPHQLSGGERQRVNIARALMNRPEVLLVDEPTSALDHERGTRIVSLLAGLTRENGLATVMVTHDLAALPLVDRVLTMADAKLSGGLPGGLPEELSGELSGERSGGLPEDGRRTNTDLLAAPKGVGE</sequence>
<evidence type="ECO:0000256" key="1">
    <source>
        <dbReference type="ARBA" id="ARBA00022448"/>
    </source>
</evidence>
<feature type="region of interest" description="Disordered" evidence="4">
    <location>
        <begin position="227"/>
        <end position="268"/>
    </location>
</feature>
<accession>A0ABW6SSF6</accession>
<dbReference type="GO" id="GO:0005524">
    <property type="term" value="F:ATP binding"/>
    <property type="evidence" value="ECO:0007669"/>
    <property type="project" value="UniProtKB-KW"/>
</dbReference>
<keyword evidence="7" id="KW-1185">Reference proteome</keyword>
<name>A0ABW6SSF6_9ACTN</name>
<dbReference type="InterPro" id="IPR017911">
    <property type="entry name" value="MacB-like_ATP-bd"/>
</dbReference>
<dbReference type="PANTHER" id="PTHR24220">
    <property type="entry name" value="IMPORT ATP-BINDING PROTEIN"/>
    <property type="match status" value="1"/>
</dbReference>
<evidence type="ECO:0000313" key="7">
    <source>
        <dbReference type="Proteomes" id="UP001602013"/>
    </source>
</evidence>
<reference evidence="6 7" key="1">
    <citation type="submission" date="2024-10" db="EMBL/GenBank/DDBJ databases">
        <title>The Natural Products Discovery Center: Release of the First 8490 Sequenced Strains for Exploring Actinobacteria Biosynthetic Diversity.</title>
        <authorList>
            <person name="Kalkreuter E."/>
            <person name="Kautsar S.A."/>
            <person name="Yang D."/>
            <person name="Bader C.D."/>
            <person name="Teijaro C.N."/>
            <person name="Fluegel L."/>
            <person name="Davis C.M."/>
            <person name="Simpson J.R."/>
            <person name="Lauterbach L."/>
            <person name="Steele A.D."/>
            <person name="Gui C."/>
            <person name="Meng S."/>
            <person name="Li G."/>
            <person name="Viehrig K."/>
            <person name="Ye F."/>
            <person name="Su P."/>
            <person name="Kiefer A.F."/>
            <person name="Nichols A."/>
            <person name="Cepeda A.J."/>
            <person name="Yan W."/>
            <person name="Fan B."/>
            <person name="Jiang Y."/>
            <person name="Adhikari A."/>
            <person name="Zheng C.-J."/>
            <person name="Schuster L."/>
            <person name="Cowan T.M."/>
            <person name="Smanski M.J."/>
            <person name="Chevrette M.G."/>
            <person name="De Carvalho L.P.S."/>
            <person name="Shen B."/>
        </authorList>
    </citation>
    <scope>NUCLEOTIDE SEQUENCE [LARGE SCALE GENOMIC DNA]</scope>
    <source>
        <strain evidence="6 7">NPDC002173</strain>
    </source>
</reference>
<comment type="caution">
    <text evidence="6">The sequence shown here is derived from an EMBL/GenBank/DDBJ whole genome shotgun (WGS) entry which is preliminary data.</text>
</comment>
<dbReference type="InterPro" id="IPR003439">
    <property type="entry name" value="ABC_transporter-like_ATP-bd"/>
</dbReference>
<keyword evidence="3 6" id="KW-0067">ATP-binding</keyword>
<organism evidence="6 7">
    <name type="scientific">Microtetraspora malaysiensis</name>
    <dbReference type="NCBI Taxonomy" id="161358"/>
    <lineage>
        <taxon>Bacteria</taxon>
        <taxon>Bacillati</taxon>
        <taxon>Actinomycetota</taxon>
        <taxon>Actinomycetes</taxon>
        <taxon>Streptosporangiales</taxon>
        <taxon>Streptosporangiaceae</taxon>
        <taxon>Microtetraspora</taxon>
    </lineage>
</organism>
<keyword evidence="2" id="KW-0547">Nucleotide-binding</keyword>
<dbReference type="InterPro" id="IPR015854">
    <property type="entry name" value="ABC_transpr_LolD-like"/>
</dbReference>
<dbReference type="EMBL" id="JBIASD010000012">
    <property type="protein sequence ID" value="MFF3667924.1"/>
    <property type="molecule type" value="Genomic_DNA"/>
</dbReference>
<dbReference type="Pfam" id="PF00005">
    <property type="entry name" value="ABC_tran"/>
    <property type="match status" value="1"/>
</dbReference>
<dbReference type="CDD" id="cd03255">
    <property type="entry name" value="ABC_MJ0796_LolCDE_FtsE"/>
    <property type="match status" value="1"/>
</dbReference>
<dbReference type="PANTHER" id="PTHR24220:SF685">
    <property type="entry name" value="ABC TRANSPORTER RELATED"/>
    <property type="match status" value="1"/>
</dbReference>
<evidence type="ECO:0000256" key="2">
    <source>
        <dbReference type="ARBA" id="ARBA00022741"/>
    </source>
</evidence>
<protein>
    <submittedName>
        <fullName evidence="6">ABC transporter ATP-binding protein</fullName>
    </submittedName>
</protein>
<dbReference type="PROSITE" id="PS00211">
    <property type="entry name" value="ABC_TRANSPORTER_1"/>
    <property type="match status" value="1"/>
</dbReference>
<proteinExistence type="predicted"/>
<dbReference type="InterPro" id="IPR027417">
    <property type="entry name" value="P-loop_NTPase"/>
</dbReference>
<feature type="compositionally biased region" description="Low complexity" evidence="4">
    <location>
        <begin position="231"/>
        <end position="240"/>
    </location>
</feature>
<dbReference type="SUPFAM" id="SSF52540">
    <property type="entry name" value="P-loop containing nucleoside triphosphate hydrolases"/>
    <property type="match status" value="1"/>
</dbReference>
<dbReference type="PROSITE" id="PS50893">
    <property type="entry name" value="ABC_TRANSPORTER_2"/>
    <property type="match status" value="1"/>
</dbReference>